<keyword evidence="2" id="KW-0723">Serine/threonine-protein kinase</keyword>
<keyword evidence="4" id="KW-0808">Transferase</keyword>
<evidence type="ECO:0000256" key="6">
    <source>
        <dbReference type="ARBA" id="ARBA00022777"/>
    </source>
</evidence>
<evidence type="ECO:0000256" key="9">
    <source>
        <dbReference type="ARBA" id="ARBA00048679"/>
    </source>
</evidence>
<keyword evidence="7" id="KW-0067">ATP-binding</keyword>
<dbReference type="AlphaFoldDB" id="A0A7S3PIZ8"/>
<dbReference type="EMBL" id="HBIN01014514">
    <property type="protein sequence ID" value="CAE0440854.1"/>
    <property type="molecule type" value="Transcribed_RNA"/>
</dbReference>
<dbReference type="PROSITE" id="PS00108">
    <property type="entry name" value="PROTEIN_KINASE_ST"/>
    <property type="match status" value="1"/>
</dbReference>
<reference evidence="12" key="1">
    <citation type="submission" date="2021-01" db="EMBL/GenBank/DDBJ databases">
        <authorList>
            <person name="Corre E."/>
            <person name="Pelletier E."/>
            <person name="Niang G."/>
            <person name="Scheremetjew M."/>
            <person name="Finn R."/>
            <person name="Kale V."/>
            <person name="Holt S."/>
            <person name="Cochrane G."/>
            <person name="Meng A."/>
            <person name="Brown T."/>
            <person name="Cohen L."/>
        </authorList>
    </citation>
    <scope>NUCLEOTIDE SEQUENCE</scope>
    <source>
        <strain evidence="12">GSBS06</strain>
    </source>
</reference>
<dbReference type="InterPro" id="IPR000719">
    <property type="entry name" value="Prot_kinase_dom"/>
</dbReference>
<dbReference type="InterPro" id="IPR011009">
    <property type="entry name" value="Kinase-like_dom_sf"/>
</dbReference>
<name>A0A7S3PIZ8_9STRA</name>
<evidence type="ECO:0000256" key="1">
    <source>
        <dbReference type="ARBA" id="ARBA00012513"/>
    </source>
</evidence>
<evidence type="ECO:0000256" key="3">
    <source>
        <dbReference type="ARBA" id="ARBA00022553"/>
    </source>
</evidence>
<dbReference type="SUPFAM" id="SSF56112">
    <property type="entry name" value="Protein kinase-like (PK-like)"/>
    <property type="match status" value="1"/>
</dbReference>
<comment type="catalytic activity">
    <reaction evidence="9">
        <text>L-seryl-[protein] + ATP = O-phospho-L-seryl-[protein] + ADP + H(+)</text>
        <dbReference type="Rhea" id="RHEA:17989"/>
        <dbReference type="Rhea" id="RHEA-COMP:9863"/>
        <dbReference type="Rhea" id="RHEA-COMP:11604"/>
        <dbReference type="ChEBI" id="CHEBI:15378"/>
        <dbReference type="ChEBI" id="CHEBI:29999"/>
        <dbReference type="ChEBI" id="CHEBI:30616"/>
        <dbReference type="ChEBI" id="CHEBI:83421"/>
        <dbReference type="ChEBI" id="CHEBI:456216"/>
        <dbReference type="EC" id="2.7.11.1"/>
    </reaction>
</comment>
<comment type="catalytic activity">
    <reaction evidence="8">
        <text>L-threonyl-[protein] + ATP = O-phospho-L-threonyl-[protein] + ADP + H(+)</text>
        <dbReference type="Rhea" id="RHEA:46608"/>
        <dbReference type="Rhea" id="RHEA-COMP:11060"/>
        <dbReference type="Rhea" id="RHEA-COMP:11605"/>
        <dbReference type="ChEBI" id="CHEBI:15378"/>
        <dbReference type="ChEBI" id="CHEBI:30013"/>
        <dbReference type="ChEBI" id="CHEBI:30616"/>
        <dbReference type="ChEBI" id="CHEBI:61977"/>
        <dbReference type="ChEBI" id="CHEBI:456216"/>
        <dbReference type="EC" id="2.7.11.1"/>
    </reaction>
</comment>
<organism evidence="12">
    <name type="scientific">Aplanochytrium stocchinoi</name>
    <dbReference type="NCBI Taxonomy" id="215587"/>
    <lineage>
        <taxon>Eukaryota</taxon>
        <taxon>Sar</taxon>
        <taxon>Stramenopiles</taxon>
        <taxon>Bigyra</taxon>
        <taxon>Labyrinthulomycetes</taxon>
        <taxon>Thraustochytrida</taxon>
        <taxon>Thraustochytriidae</taxon>
        <taxon>Aplanochytrium</taxon>
    </lineage>
</organism>
<dbReference type="Gene3D" id="3.30.200.20">
    <property type="entry name" value="Phosphorylase Kinase, domain 1"/>
    <property type="match status" value="1"/>
</dbReference>
<evidence type="ECO:0000256" key="10">
    <source>
        <dbReference type="SAM" id="MobiDB-lite"/>
    </source>
</evidence>
<evidence type="ECO:0000256" key="5">
    <source>
        <dbReference type="ARBA" id="ARBA00022741"/>
    </source>
</evidence>
<evidence type="ECO:0000256" key="8">
    <source>
        <dbReference type="ARBA" id="ARBA00047899"/>
    </source>
</evidence>
<keyword evidence="3" id="KW-0597">Phosphoprotein</keyword>
<dbReference type="GO" id="GO:0005524">
    <property type="term" value="F:ATP binding"/>
    <property type="evidence" value="ECO:0007669"/>
    <property type="project" value="UniProtKB-KW"/>
</dbReference>
<sequence length="550" mass="62078">MAWALIPLLSTLGSRKHGNCTGNKRRYRSRVRGESYDNLVQQLPTLYQGEVTLVENRKFIGTRKFKVEAVVKTGFLICNKIKVSRETGTIKNIPVRVISLVGANFSYVDVKIKGVVIKQRVAITIIDKKIALLESENSDPSVWMTALQRAKCCAQQAKLADFEKVRTLGRGHFGHVDYVRHRTKLKGWALALKRIRINEDIKSNDIRKSDHTPHFFNERVILEKINYLKNEKSLSLLPRLLFSFKEDNMLYIVSEAFLGGNLLYLMQASGNVSEEIIRHVAAELVAGLISLHEIGIAHRDIKPENIMLDTHGHVKLIDFGLAKQFRLLRSSKKHTGEGSSSSSKKTFPSGSHKESKYARSFSVVGTAYYQPPEMLKGLGHSLSMDWWQIGCLVYELFVGKPAFLASSYQGIKERIIATDTIEIPECVNISPDGQEFVRCLLIREPSDRLGFEEGFIKDHNFLKGFIWDMVEKGNQPAPRSLILTNTDIDEEKKDIIGDDNHEIVIPDDTVNTHMNIGCANNLTCEQSSQKTNKQSLLDLACSYTDHIASF</sequence>
<dbReference type="Gene3D" id="1.10.510.10">
    <property type="entry name" value="Transferase(Phosphotransferase) domain 1"/>
    <property type="match status" value="1"/>
</dbReference>
<dbReference type="SMART" id="SM00220">
    <property type="entry name" value="S_TKc"/>
    <property type="match status" value="1"/>
</dbReference>
<evidence type="ECO:0000256" key="2">
    <source>
        <dbReference type="ARBA" id="ARBA00022527"/>
    </source>
</evidence>
<protein>
    <recommendedName>
        <fullName evidence="1">non-specific serine/threonine protein kinase</fullName>
        <ecNumber evidence="1">2.7.11.1</ecNumber>
    </recommendedName>
</protein>
<dbReference type="GO" id="GO:0035556">
    <property type="term" value="P:intracellular signal transduction"/>
    <property type="evidence" value="ECO:0007669"/>
    <property type="project" value="TreeGrafter"/>
</dbReference>
<evidence type="ECO:0000313" key="12">
    <source>
        <dbReference type="EMBL" id="CAE0440854.1"/>
    </source>
</evidence>
<dbReference type="PANTHER" id="PTHR24356:SF418">
    <property type="entry name" value="SERINE_THREONINE-PROTEIN KINASE WARTS"/>
    <property type="match status" value="1"/>
</dbReference>
<gene>
    <name evidence="12" type="ORF">ASTO00021_LOCUS10987</name>
</gene>
<dbReference type="Pfam" id="PF00069">
    <property type="entry name" value="Pkinase"/>
    <property type="match status" value="1"/>
</dbReference>
<dbReference type="PROSITE" id="PS50011">
    <property type="entry name" value="PROTEIN_KINASE_DOM"/>
    <property type="match status" value="1"/>
</dbReference>
<feature type="domain" description="Protein kinase" evidence="11">
    <location>
        <begin position="162"/>
        <end position="462"/>
    </location>
</feature>
<feature type="compositionally biased region" description="Low complexity" evidence="10">
    <location>
        <begin position="337"/>
        <end position="350"/>
    </location>
</feature>
<dbReference type="GO" id="GO:0007010">
    <property type="term" value="P:cytoskeleton organization"/>
    <property type="evidence" value="ECO:0007669"/>
    <property type="project" value="UniProtKB-ARBA"/>
</dbReference>
<dbReference type="EC" id="2.7.11.1" evidence="1"/>
<evidence type="ECO:0000256" key="4">
    <source>
        <dbReference type="ARBA" id="ARBA00022679"/>
    </source>
</evidence>
<dbReference type="FunFam" id="1.10.510.10:FF:000024">
    <property type="entry name" value="Probable serine/threonine-protein kinase cot-1"/>
    <property type="match status" value="1"/>
</dbReference>
<dbReference type="GO" id="GO:0004674">
    <property type="term" value="F:protein serine/threonine kinase activity"/>
    <property type="evidence" value="ECO:0007669"/>
    <property type="project" value="UniProtKB-KW"/>
</dbReference>
<evidence type="ECO:0000256" key="7">
    <source>
        <dbReference type="ARBA" id="ARBA00022840"/>
    </source>
</evidence>
<accession>A0A7S3PIZ8</accession>
<feature type="region of interest" description="Disordered" evidence="10">
    <location>
        <begin position="332"/>
        <end position="353"/>
    </location>
</feature>
<dbReference type="InterPro" id="IPR008271">
    <property type="entry name" value="Ser/Thr_kinase_AS"/>
</dbReference>
<proteinExistence type="predicted"/>
<evidence type="ECO:0000259" key="11">
    <source>
        <dbReference type="PROSITE" id="PS50011"/>
    </source>
</evidence>
<keyword evidence="6" id="KW-0418">Kinase</keyword>
<keyword evidence="5" id="KW-0547">Nucleotide-binding</keyword>
<dbReference type="PANTHER" id="PTHR24356">
    <property type="entry name" value="SERINE/THREONINE-PROTEIN KINASE"/>
    <property type="match status" value="1"/>
</dbReference>
<dbReference type="InterPro" id="IPR050236">
    <property type="entry name" value="Ser_Thr_kinase_AGC"/>
</dbReference>